<dbReference type="AlphaFoldDB" id="A0A7K3M3B6"/>
<dbReference type="Proteomes" id="UP000460435">
    <property type="component" value="Unassembled WGS sequence"/>
</dbReference>
<evidence type="ECO:0000313" key="4">
    <source>
        <dbReference type="Proteomes" id="UP000460435"/>
    </source>
</evidence>
<name>A0A7K3M3B6_9ACTN</name>
<proteinExistence type="predicted"/>
<dbReference type="RefSeq" id="WP_162450373.1">
    <property type="nucleotide sequence ID" value="NZ_WLZY01000003.1"/>
</dbReference>
<reference evidence="3 4" key="1">
    <citation type="submission" date="2019-11" db="EMBL/GenBank/DDBJ databases">
        <authorList>
            <person name="Li X.-J."/>
            <person name="Feng X.-M."/>
        </authorList>
    </citation>
    <scope>NUCLEOTIDE SEQUENCE [LARGE SCALE GENOMIC DNA]</scope>
    <source>
        <strain evidence="3 4">XMNu-373</strain>
    </source>
</reference>
<sequence length="105" mass="11588">MAILRYTMLRVLILAVIGALLWLVGFRGFGLLLAAFFASGIVSIFVLRRSRDDVSMVLDKRVSTIKTRLEQRTAEENAWNDVQRSREPEPEEPSGPPGGGQVSSG</sequence>
<dbReference type="InterPro" id="IPR025323">
    <property type="entry name" value="DUF4229"/>
</dbReference>
<feature type="transmembrane region" description="Helical" evidence="2">
    <location>
        <begin position="7"/>
        <end position="24"/>
    </location>
</feature>
<keyword evidence="2" id="KW-0472">Membrane</keyword>
<keyword evidence="2" id="KW-0812">Transmembrane</keyword>
<accession>A0A7K3M3B6</accession>
<evidence type="ECO:0000256" key="1">
    <source>
        <dbReference type="SAM" id="MobiDB-lite"/>
    </source>
</evidence>
<organism evidence="3 4">
    <name type="scientific">Phytoactinopolyspora mesophila</name>
    <dbReference type="NCBI Taxonomy" id="2650750"/>
    <lineage>
        <taxon>Bacteria</taxon>
        <taxon>Bacillati</taxon>
        <taxon>Actinomycetota</taxon>
        <taxon>Actinomycetes</taxon>
        <taxon>Jiangellales</taxon>
        <taxon>Jiangellaceae</taxon>
        <taxon>Phytoactinopolyspora</taxon>
    </lineage>
</organism>
<evidence type="ECO:0000256" key="2">
    <source>
        <dbReference type="SAM" id="Phobius"/>
    </source>
</evidence>
<feature type="transmembrane region" description="Helical" evidence="2">
    <location>
        <begin position="30"/>
        <end position="47"/>
    </location>
</feature>
<evidence type="ECO:0000313" key="3">
    <source>
        <dbReference type="EMBL" id="NDL57700.1"/>
    </source>
</evidence>
<keyword evidence="4" id="KW-1185">Reference proteome</keyword>
<dbReference type="EMBL" id="WLZY01000003">
    <property type="protein sequence ID" value="NDL57700.1"/>
    <property type="molecule type" value="Genomic_DNA"/>
</dbReference>
<protein>
    <submittedName>
        <fullName evidence="3">DUF4229 domain-containing protein</fullName>
    </submittedName>
</protein>
<keyword evidence="2" id="KW-1133">Transmembrane helix</keyword>
<gene>
    <name evidence="3" type="ORF">F7O44_11505</name>
</gene>
<comment type="caution">
    <text evidence="3">The sequence shown here is derived from an EMBL/GenBank/DDBJ whole genome shotgun (WGS) entry which is preliminary data.</text>
</comment>
<feature type="region of interest" description="Disordered" evidence="1">
    <location>
        <begin position="74"/>
        <end position="105"/>
    </location>
</feature>
<dbReference type="Pfam" id="PF14012">
    <property type="entry name" value="DUF4229"/>
    <property type="match status" value="1"/>
</dbReference>